<dbReference type="Gene3D" id="1.10.3810.10">
    <property type="entry name" value="Biosynthetic peptidoglycan transglycosylase-like"/>
    <property type="match status" value="1"/>
</dbReference>
<feature type="region of interest" description="Disordered" evidence="12">
    <location>
        <begin position="1"/>
        <end position="29"/>
    </location>
</feature>
<name>A0AAP4TYP3_9GAMM</name>
<evidence type="ECO:0000256" key="8">
    <source>
        <dbReference type="ARBA" id="ARBA00022989"/>
    </source>
</evidence>
<dbReference type="PANTHER" id="PTHR30400">
    <property type="entry name" value="MONOFUNCTIONAL BIOSYNTHETIC PEPTIDOGLYCAN TRANSGLYCOSYLASE"/>
    <property type="match status" value="1"/>
</dbReference>
<keyword evidence="1 11" id="KW-1003">Cell membrane</keyword>
<dbReference type="PANTHER" id="PTHR30400:SF0">
    <property type="entry name" value="BIOSYNTHETIC PEPTIDOGLYCAN TRANSGLYCOSYLASE"/>
    <property type="match status" value="1"/>
</dbReference>
<organism evidence="14 15">
    <name type="scientific">Cobetia amphilecti</name>
    <dbReference type="NCBI Taxonomy" id="1055104"/>
    <lineage>
        <taxon>Bacteria</taxon>
        <taxon>Pseudomonadati</taxon>
        <taxon>Pseudomonadota</taxon>
        <taxon>Gammaproteobacteria</taxon>
        <taxon>Oceanospirillales</taxon>
        <taxon>Halomonadaceae</taxon>
        <taxon>Cobetia</taxon>
    </lineage>
</organism>
<dbReference type="AlphaFoldDB" id="A0AAP4TYP3"/>
<keyword evidence="10 11" id="KW-0961">Cell wall biogenesis/degradation</keyword>
<reference evidence="14" key="1">
    <citation type="submission" date="2023-07" db="EMBL/GenBank/DDBJ databases">
        <title>Genome content predicts the carbon catabolic preferences of heterotrophic bacteria.</title>
        <authorList>
            <person name="Gralka M."/>
        </authorList>
    </citation>
    <scope>NUCLEOTIDE SEQUENCE</scope>
    <source>
        <strain evidence="14">C2R13</strain>
    </source>
</reference>
<dbReference type="GO" id="GO:0009274">
    <property type="term" value="C:peptidoglycan-based cell wall"/>
    <property type="evidence" value="ECO:0007669"/>
    <property type="project" value="InterPro"/>
</dbReference>
<dbReference type="SUPFAM" id="SSF53955">
    <property type="entry name" value="Lysozyme-like"/>
    <property type="match status" value="1"/>
</dbReference>
<comment type="catalytic activity">
    <reaction evidence="11">
        <text>[GlcNAc-(1-&gt;4)-Mur2Ac(oyl-L-Ala-gamma-D-Glu-L-Lys-D-Ala-D-Ala)](n)-di-trans,octa-cis-undecaprenyl diphosphate + beta-D-GlcNAc-(1-&gt;4)-Mur2Ac(oyl-L-Ala-gamma-D-Glu-L-Lys-D-Ala-D-Ala)-di-trans,octa-cis-undecaprenyl diphosphate = [GlcNAc-(1-&gt;4)-Mur2Ac(oyl-L-Ala-gamma-D-Glu-L-Lys-D-Ala-D-Ala)](n+1)-di-trans,octa-cis-undecaprenyl diphosphate + di-trans,octa-cis-undecaprenyl diphosphate + H(+)</text>
        <dbReference type="Rhea" id="RHEA:23708"/>
        <dbReference type="Rhea" id="RHEA-COMP:9602"/>
        <dbReference type="Rhea" id="RHEA-COMP:9603"/>
        <dbReference type="ChEBI" id="CHEBI:15378"/>
        <dbReference type="ChEBI" id="CHEBI:58405"/>
        <dbReference type="ChEBI" id="CHEBI:60033"/>
        <dbReference type="ChEBI" id="CHEBI:78435"/>
        <dbReference type="EC" id="2.4.99.28"/>
    </reaction>
</comment>
<dbReference type="Pfam" id="PF00912">
    <property type="entry name" value="Transgly"/>
    <property type="match status" value="1"/>
</dbReference>
<dbReference type="InterPro" id="IPR001264">
    <property type="entry name" value="Glyco_trans_51"/>
</dbReference>
<evidence type="ECO:0000313" key="15">
    <source>
        <dbReference type="Proteomes" id="UP001170481"/>
    </source>
</evidence>
<dbReference type="GO" id="GO:0005886">
    <property type="term" value="C:plasma membrane"/>
    <property type="evidence" value="ECO:0007669"/>
    <property type="project" value="UniProtKB-SubCell"/>
</dbReference>
<evidence type="ECO:0000256" key="12">
    <source>
        <dbReference type="SAM" id="MobiDB-lite"/>
    </source>
</evidence>
<dbReference type="GO" id="GO:0008360">
    <property type="term" value="P:regulation of cell shape"/>
    <property type="evidence" value="ECO:0007669"/>
    <property type="project" value="UniProtKB-KW"/>
</dbReference>
<keyword evidence="8 11" id="KW-1133">Transmembrane helix</keyword>
<keyword evidence="6 11" id="KW-0133">Cell shape</keyword>
<dbReference type="NCBIfam" id="TIGR02070">
    <property type="entry name" value="mono_pep_trsgly"/>
    <property type="match status" value="1"/>
</dbReference>
<sequence>MARGQQRRQAGTERVAGARRGATRRPAPRAGMRPMERLRWLAVWAFKVVACWMVACIGLVVLLRFVPLPVSMVMLEKWGYGLVTGEPMALQHDWVPMEQISSNARLAVIASEDQKFPDHYGFDVDQIVKAIDARLAGERLRGASTISQQTAKNVFLWNGRSWVRKGLEVWFTILIEMIWPKERILEVYLNVAEWGPGVFGVEAAAEHHFNTDAASLSAYQASLLAAVLPNPIRFNAGKPSAYIQRRASWTRRQMNNLGMGYLKRLEQSRGWLSWDLLPSLKELSPAH</sequence>
<keyword evidence="7 11" id="KW-0573">Peptidoglycan synthesis</keyword>
<evidence type="ECO:0000256" key="5">
    <source>
        <dbReference type="ARBA" id="ARBA00022692"/>
    </source>
</evidence>
<keyword evidence="4 11" id="KW-0808">Transferase</keyword>
<feature type="domain" description="Glycosyl transferase family 51" evidence="13">
    <location>
        <begin position="90"/>
        <end position="254"/>
    </location>
</feature>
<evidence type="ECO:0000256" key="3">
    <source>
        <dbReference type="ARBA" id="ARBA00022676"/>
    </source>
</evidence>
<comment type="pathway">
    <text evidence="11">Cell wall biogenesis; peptidoglycan biosynthesis.</text>
</comment>
<dbReference type="InterPro" id="IPR036950">
    <property type="entry name" value="PBP_transglycosylase"/>
</dbReference>
<keyword evidence="2 11" id="KW-0997">Cell inner membrane</keyword>
<dbReference type="GO" id="GO:0009252">
    <property type="term" value="P:peptidoglycan biosynthetic process"/>
    <property type="evidence" value="ECO:0007669"/>
    <property type="project" value="UniProtKB-UniRule"/>
</dbReference>
<proteinExistence type="inferred from homology"/>
<comment type="subcellular location">
    <subcellularLocation>
        <location evidence="11">Cell inner membrane</location>
        <topology evidence="11">Single-pass membrane protein</topology>
    </subcellularLocation>
</comment>
<evidence type="ECO:0000256" key="7">
    <source>
        <dbReference type="ARBA" id="ARBA00022984"/>
    </source>
</evidence>
<comment type="function">
    <text evidence="11">Peptidoglycan polymerase that catalyzes glycan chain elongation from lipid-linked precursors.</text>
</comment>
<evidence type="ECO:0000256" key="10">
    <source>
        <dbReference type="ARBA" id="ARBA00023316"/>
    </source>
</evidence>
<evidence type="ECO:0000256" key="1">
    <source>
        <dbReference type="ARBA" id="ARBA00022475"/>
    </source>
</evidence>
<evidence type="ECO:0000256" key="6">
    <source>
        <dbReference type="ARBA" id="ARBA00022960"/>
    </source>
</evidence>
<dbReference type="EMBL" id="JAUORK010000015">
    <property type="protein sequence ID" value="MDO6672812.1"/>
    <property type="molecule type" value="Genomic_DNA"/>
</dbReference>
<dbReference type="EC" id="2.4.99.28" evidence="11"/>
<keyword evidence="5 11" id="KW-0812">Transmembrane</keyword>
<evidence type="ECO:0000259" key="13">
    <source>
        <dbReference type="Pfam" id="PF00912"/>
    </source>
</evidence>
<dbReference type="InterPro" id="IPR011812">
    <property type="entry name" value="Pep_trsgly"/>
</dbReference>
<gene>
    <name evidence="11 14" type="primary">mtgA</name>
    <name evidence="14" type="ORF">Q4535_11865</name>
</gene>
<evidence type="ECO:0000256" key="11">
    <source>
        <dbReference type="HAMAP-Rule" id="MF_00766"/>
    </source>
</evidence>
<dbReference type="GO" id="GO:0016763">
    <property type="term" value="F:pentosyltransferase activity"/>
    <property type="evidence" value="ECO:0007669"/>
    <property type="project" value="InterPro"/>
</dbReference>
<evidence type="ECO:0000256" key="4">
    <source>
        <dbReference type="ARBA" id="ARBA00022679"/>
    </source>
</evidence>
<dbReference type="GO" id="GO:0071555">
    <property type="term" value="P:cell wall organization"/>
    <property type="evidence" value="ECO:0007669"/>
    <property type="project" value="UniProtKB-KW"/>
</dbReference>
<dbReference type="GO" id="GO:0008955">
    <property type="term" value="F:peptidoglycan glycosyltransferase activity"/>
    <property type="evidence" value="ECO:0007669"/>
    <property type="project" value="UniProtKB-UniRule"/>
</dbReference>
<feature type="transmembrane region" description="Helical" evidence="11">
    <location>
        <begin position="41"/>
        <end position="66"/>
    </location>
</feature>
<evidence type="ECO:0000313" key="14">
    <source>
        <dbReference type="EMBL" id="MDO6672812.1"/>
    </source>
</evidence>
<keyword evidence="9 11" id="KW-0472">Membrane</keyword>
<comment type="caution">
    <text evidence="14">The sequence shown here is derived from an EMBL/GenBank/DDBJ whole genome shotgun (WGS) entry which is preliminary data.</text>
</comment>
<comment type="similarity">
    <text evidence="11">Belongs to the glycosyltransferase 51 family.</text>
</comment>
<dbReference type="InterPro" id="IPR023346">
    <property type="entry name" value="Lysozyme-like_dom_sf"/>
</dbReference>
<evidence type="ECO:0000256" key="9">
    <source>
        <dbReference type="ARBA" id="ARBA00023136"/>
    </source>
</evidence>
<dbReference type="Proteomes" id="UP001170481">
    <property type="component" value="Unassembled WGS sequence"/>
</dbReference>
<evidence type="ECO:0000256" key="2">
    <source>
        <dbReference type="ARBA" id="ARBA00022519"/>
    </source>
</evidence>
<keyword evidence="3 11" id="KW-0328">Glycosyltransferase</keyword>
<protein>
    <recommendedName>
        <fullName evidence="11">Biosynthetic peptidoglycan transglycosylase</fullName>
        <ecNumber evidence="11">2.4.99.28</ecNumber>
    </recommendedName>
    <alternativeName>
        <fullName evidence="11">Glycan polymerase</fullName>
    </alternativeName>
    <alternativeName>
        <fullName evidence="11">Peptidoglycan glycosyltransferase MtgA</fullName>
        <shortName evidence="11">PGT</shortName>
    </alternativeName>
</protein>
<accession>A0AAP4TYP3</accession>
<dbReference type="HAMAP" id="MF_00766">
    <property type="entry name" value="PGT_MtgA"/>
    <property type="match status" value="1"/>
</dbReference>